<dbReference type="OrthoDB" id="6513042at2759"/>
<dbReference type="Pfam" id="PF10382">
    <property type="entry name" value="ZGRF1-like_N"/>
    <property type="match status" value="1"/>
</dbReference>
<evidence type="ECO:0000313" key="4">
    <source>
        <dbReference type="Proteomes" id="UP000193689"/>
    </source>
</evidence>
<comment type="caution">
    <text evidence="3">The sequence shown here is derived from an EMBL/GenBank/DDBJ whole genome shotgun (WGS) entry which is preliminary data.</text>
</comment>
<protein>
    <recommendedName>
        <fullName evidence="2">5'-3' DNA helicase ZGRF1-like N-terminal domain-containing protein</fullName>
    </recommendedName>
</protein>
<dbReference type="InterPro" id="IPR018838">
    <property type="entry name" value="ZGRF1-like_N"/>
</dbReference>
<gene>
    <name evidence="3" type="ORF">BCR38DRAFT_337587</name>
</gene>
<organism evidence="3 4">
    <name type="scientific">Pseudomassariella vexata</name>
    <dbReference type="NCBI Taxonomy" id="1141098"/>
    <lineage>
        <taxon>Eukaryota</taxon>
        <taxon>Fungi</taxon>
        <taxon>Dikarya</taxon>
        <taxon>Ascomycota</taxon>
        <taxon>Pezizomycotina</taxon>
        <taxon>Sordariomycetes</taxon>
        <taxon>Xylariomycetidae</taxon>
        <taxon>Amphisphaeriales</taxon>
        <taxon>Pseudomassariaceae</taxon>
        <taxon>Pseudomassariella</taxon>
    </lineage>
</organism>
<name>A0A1Y2E7C9_9PEZI</name>
<dbReference type="STRING" id="1141098.A0A1Y2E7C9"/>
<dbReference type="RefSeq" id="XP_040718076.1">
    <property type="nucleotide sequence ID" value="XM_040855543.1"/>
</dbReference>
<evidence type="ECO:0000259" key="2">
    <source>
        <dbReference type="Pfam" id="PF10382"/>
    </source>
</evidence>
<sequence>MVHSSVPSSSPHGTSAPVIEYVCLFTHDLRRKQKRWQDGRLKLHTFNGRIMVYDERGNFVGDTHWREDYDFGEGEEFDLERGNTIVQAGECVGSRQQDLTEIVDKRIQEKAERQAERRAAAAARQPSIRPVPALSITHSRLHQLPPRHRPLLQLIGTPTGHHGRAYVPPESPFEERQRANAQEPDESLQPAKRRKREASPPSKNGYAQSLFGASLTLS</sequence>
<accession>A0A1Y2E7C9</accession>
<reference evidence="3 4" key="1">
    <citation type="submission" date="2016-07" db="EMBL/GenBank/DDBJ databases">
        <title>Pervasive Adenine N6-methylation of Active Genes in Fungi.</title>
        <authorList>
            <consortium name="DOE Joint Genome Institute"/>
            <person name="Mondo S.J."/>
            <person name="Dannebaum R.O."/>
            <person name="Kuo R.C."/>
            <person name="Labutti K."/>
            <person name="Haridas S."/>
            <person name="Kuo A."/>
            <person name="Salamov A."/>
            <person name="Ahrendt S.R."/>
            <person name="Lipzen A."/>
            <person name="Sullivan W."/>
            <person name="Andreopoulos W.B."/>
            <person name="Clum A."/>
            <person name="Lindquist E."/>
            <person name="Daum C."/>
            <person name="Ramamoorthy G.K."/>
            <person name="Gryganskyi A."/>
            <person name="Culley D."/>
            <person name="Magnuson J.K."/>
            <person name="James T.Y."/>
            <person name="O'Malley M.A."/>
            <person name="Stajich J.E."/>
            <person name="Spatafora J.W."/>
            <person name="Visel A."/>
            <person name="Grigoriev I.V."/>
        </authorList>
    </citation>
    <scope>NUCLEOTIDE SEQUENCE [LARGE SCALE GENOMIC DNA]</scope>
    <source>
        <strain evidence="3 4">CBS 129021</strain>
    </source>
</reference>
<feature type="region of interest" description="Disordered" evidence="1">
    <location>
        <begin position="113"/>
        <end position="132"/>
    </location>
</feature>
<keyword evidence="4" id="KW-1185">Reference proteome</keyword>
<dbReference type="GO" id="GO:0006302">
    <property type="term" value="P:double-strand break repair"/>
    <property type="evidence" value="ECO:0007669"/>
    <property type="project" value="TreeGrafter"/>
</dbReference>
<dbReference type="GO" id="GO:0005634">
    <property type="term" value="C:nucleus"/>
    <property type="evidence" value="ECO:0007669"/>
    <property type="project" value="TreeGrafter"/>
</dbReference>
<dbReference type="Proteomes" id="UP000193689">
    <property type="component" value="Unassembled WGS sequence"/>
</dbReference>
<proteinExistence type="predicted"/>
<feature type="non-terminal residue" evidence="3">
    <location>
        <position position="218"/>
    </location>
</feature>
<feature type="region of interest" description="Disordered" evidence="1">
    <location>
        <begin position="153"/>
        <end position="218"/>
    </location>
</feature>
<dbReference type="PANTHER" id="PTHR28535">
    <property type="entry name" value="ZINC FINGER GRF-TYPE CONTAINING 1"/>
    <property type="match status" value="1"/>
</dbReference>
<dbReference type="InterPro" id="IPR052800">
    <property type="entry name" value="DNA_Repair_Helicase_ZGRF1"/>
</dbReference>
<dbReference type="GO" id="GO:0035861">
    <property type="term" value="C:site of double-strand break"/>
    <property type="evidence" value="ECO:0007669"/>
    <property type="project" value="TreeGrafter"/>
</dbReference>
<dbReference type="EMBL" id="MCFJ01000004">
    <property type="protein sequence ID" value="ORY67452.1"/>
    <property type="molecule type" value="Genomic_DNA"/>
</dbReference>
<dbReference type="AlphaFoldDB" id="A0A1Y2E7C9"/>
<dbReference type="PANTHER" id="PTHR28535:SF1">
    <property type="entry name" value="PROTEIN ZGRF1"/>
    <property type="match status" value="1"/>
</dbReference>
<dbReference type="InParanoid" id="A0A1Y2E7C9"/>
<evidence type="ECO:0000313" key="3">
    <source>
        <dbReference type="EMBL" id="ORY67452.1"/>
    </source>
</evidence>
<dbReference type="GeneID" id="63771755"/>
<feature type="domain" description="5'-3' DNA helicase ZGRF1-like N-terminal" evidence="2">
    <location>
        <begin position="18"/>
        <end position="99"/>
    </location>
</feature>
<evidence type="ECO:0000256" key="1">
    <source>
        <dbReference type="SAM" id="MobiDB-lite"/>
    </source>
</evidence>